<name>A0A0E9U0E0_ANGAN</name>
<reference evidence="1" key="2">
    <citation type="journal article" date="2015" name="Fish Shellfish Immunol.">
        <title>Early steps in the European eel (Anguilla anguilla)-Vibrio vulnificus interaction in the gills: Role of the RtxA13 toxin.</title>
        <authorList>
            <person name="Callol A."/>
            <person name="Pajuelo D."/>
            <person name="Ebbesson L."/>
            <person name="Teles M."/>
            <person name="MacKenzie S."/>
            <person name="Amaro C."/>
        </authorList>
    </citation>
    <scope>NUCLEOTIDE SEQUENCE</scope>
</reference>
<sequence length="15" mass="1716">MAVILMGRARPEEKD</sequence>
<protein>
    <submittedName>
        <fullName evidence="1">Uncharacterized protein</fullName>
    </submittedName>
</protein>
<accession>A0A0E9U0E0</accession>
<dbReference type="EMBL" id="GBXM01049912">
    <property type="protein sequence ID" value="JAH58665.1"/>
    <property type="molecule type" value="Transcribed_RNA"/>
</dbReference>
<proteinExistence type="predicted"/>
<evidence type="ECO:0000313" key="1">
    <source>
        <dbReference type="EMBL" id="JAH58665.1"/>
    </source>
</evidence>
<reference evidence="1" key="1">
    <citation type="submission" date="2014-11" db="EMBL/GenBank/DDBJ databases">
        <authorList>
            <person name="Amaro Gonzalez C."/>
        </authorList>
    </citation>
    <scope>NUCLEOTIDE SEQUENCE</scope>
</reference>
<organism evidence="1">
    <name type="scientific">Anguilla anguilla</name>
    <name type="common">European freshwater eel</name>
    <name type="synonym">Muraena anguilla</name>
    <dbReference type="NCBI Taxonomy" id="7936"/>
    <lineage>
        <taxon>Eukaryota</taxon>
        <taxon>Metazoa</taxon>
        <taxon>Chordata</taxon>
        <taxon>Craniata</taxon>
        <taxon>Vertebrata</taxon>
        <taxon>Euteleostomi</taxon>
        <taxon>Actinopterygii</taxon>
        <taxon>Neopterygii</taxon>
        <taxon>Teleostei</taxon>
        <taxon>Anguilliformes</taxon>
        <taxon>Anguillidae</taxon>
        <taxon>Anguilla</taxon>
    </lineage>
</organism>